<reference evidence="1" key="1">
    <citation type="submission" date="2023-08" db="EMBL/GenBank/DDBJ databases">
        <authorList>
            <person name="Alioto T."/>
            <person name="Alioto T."/>
            <person name="Gomez Garrido J."/>
        </authorList>
    </citation>
    <scope>NUCLEOTIDE SEQUENCE</scope>
</reference>
<sequence length="160" mass="18718">MLSEHTDDIEIQYNNLVKATDEISLSKLRKKERIKHRSIHADVRVREARKHLERSKLKYEQRPTKHNFKDASKAQGTQDEAYANVETDYILDEINKIANLHTAKQHAAIWKLITLTERKFKPSIRLEGGSYEKRKANWFAYFQKLLGESPQTNGLPLPLH</sequence>
<name>A0AA36F6C9_OCTVU</name>
<protein>
    <submittedName>
        <fullName evidence="1">Uncharacterized protein</fullName>
    </submittedName>
</protein>
<keyword evidence="2" id="KW-1185">Reference proteome</keyword>
<evidence type="ECO:0000313" key="1">
    <source>
        <dbReference type="EMBL" id="CAI9725780.1"/>
    </source>
</evidence>
<proteinExistence type="predicted"/>
<gene>
    <name evidence="1" type="ORF">OCTVUL_1B015786</name>
</gene>
<evidence type="ECO:0000313" key="2">
    <source>
        <dbReference type="Proteomes" id="UP001162480"/>
    </source>
</evidence>
<dbReference type="Proteomes" id="UP001162480">
    <property type="component" value="Chromosome 7"/>
</dbReference>
<dbReference type="EMBL" id="OX597820">
    <property type="protein sequence ID" value="CAI9725780.1"/>
    <property type="molecule type" value="Genomic_DNA"/>
</dbReference>
<accession>A0AA36F6C9</accession>
<organism evidence="1 2">
    <name type="scientific">Octopus vulgaris</name>
    <name type="common">Common octopus</name>
    <dbReference type="NCBI Taxonomy" id="6645"/>
    <lineage>
        <taxon>Eukaryota</taxon>
        <taxon>Metazoa</taxon>
        <taxon>Spiralia</taxon>
        <taxon>Lophotrochozoa</taxon>
        <taxon>Mollusca</taxon>
        <taxon>Cephalopoda</taxon>
        <taxon>Coleoidea</taxon>
        <taxon>Octopodiformes</taxon>
        <taxon>Octopoda</taxon>
        <taxon>Incirrata</taxon>
        <taxon>Octopodidae</taxon>
        <taxon>Octopus</taxon>
    </lineage>
</organism>
<dbReference type="AlphaFoldDB" id="A0AA36F6C9"/>